<name>A0AAE7XIX0_9CAUD</name>
<reference evidence="1 2" key="1">
    <citation type="submission" date="2021-06" db="EMBL/GenBank/DDBJ databases">
        <title>PemIK (PemK/PemI) type II TA system from Klebsiella pneumoniae clinical strains inhibits lytic phage.</title>
        <authorList>
            <person name="Bleriot I.I."/>
            <person name="Blasco L.L."/>
            <person name="Pacios O.O."/>
            <person name="Fernandez-Garcia L.L."/>
            <person name="Ambroa A.A."/>
            <person name="Lopez M.M."/>
            <person name="Gonzalez-Bardanca M.M."/>
            <person name="Fernandez-Cuenca F.F."/>
            <person name="Oteo J.J."/>
            <person name="Pascual A.A."/>
            <person name="Martinez-Martinez L.L."/>
            <person name="Domingo-Calap P.P."/>
            <person name="Wood T.T.K."/>
            <person name="Tomas M.M."/>
        </authorList>
    </citation>
    <scope>NUCLEOTIDE SEQUENCE [LARGE SCALE GENOMIC DNA]</scope>
</reference>
<keyword evidence="2" id="KW-1185">Reference proteome</keyword>
<accession>A0AAE7XIX0</accession>
<proteinExistence type="predicted"/>
<evidence type="ECO:0000313" key="1">
    <source>
        <dbReference type="EMBL" id="QZE51071.1"/>
    </source>
</evidence>
<organism evidence="1 2">
    <name type="scientific">Klebsiella phage vB_KpnP-VAC1</name>
    <dbReference type="NCBI Taxonomy" id="2864360"/>
    <lineage>
        <taxon>Viruses</taxon>
        <taxon>Duplodnaviria</taxon>
        <taxon>Heunggongvirae</taxon>
        <taxon>Uroviricota</taxon>
        <taxon>Caudoviricetes</taxon>
        <taxon>Autographivirales</taxon>
        <taxon>Autotranscriptaviridae</taxon>
        <taxon>Studiervirinae</taxon>
        <taxon>Teetrevirus</taxon>
        <taxon>Teetrevirus KpnPVAC1</taxon>
    </lineage>
</organism>
<dbReference type="Proteomes" id="UP000828206">
    <property type="component" value="Segment"/>
</dbReference>
<sequence>MTLGNTLGYPIGHLRRYRSELSLHSRLTEG</sequence>
<protein>
    <submittedName>
        <fullName evidence="1">Uncharacterized protein</fullName>
    </submittedName>
</protein>
<dbReference type="EMBL" id="MZ428229">
    <property type="protein sequence ID" value="QZE51071.1"/>
    <property type="molecule type" value="Genomic_DNA"/>
</dbReference>
<evidence type="ECO:0000313" key="2">
    <source>
        <dbReference type="Proteomes" id="UP000828206"/>
    </source>
</evidence>